<dbReference type="EMBL" id="JARK01001568">
    <property type="protein sequence ID" value="EYB89440.1"/>
    <property type="molecule type" value="Genomic_DNA"/>
</dbReference>
<evidence type="ECO:0000313" key="2">
    <source>
        <dbReference type="Proteomes" id="UP000024635"/>
    </source>
</evidence>
<accession>A0A016SFQ5</accession>
<dbReference type="AlphaFoldDB" id="A0A016SFQ5"/>
<name>A0A016SFQ5_9BILA</name>
<gene>
    <name evidence="1" type="primary">Acey_s0232.g3058</name>
    <name evidence="1" type="ORF">Y032_0232g3058</name>
</gene>
<dbReference type="Proteomes" id="UP000024635">
    <property type="component" value="Unassembled WGS sequence"/>
</dbReference>
<reference evidence="2" key="1">
    <citation type="journal article" date="2015" name="Nat. Genet.">
        <title>The genome and transcriptome of the zoonotic hookworm Ancylostoma ceylanicum identify infection-specific gene families.</title>
        <authorList>
            <person name="Schwarz E.M."/>
            <person name="Hu Y."/>
            <person name="Antoshechkin I."/>
            <person name="Miller M.M."/>
            <person name="Sternberg P.W."/>
            <person name="Aroian R.V."/>
        </authorList>
    </citation>
    <scope>NUCLEOTIDE SEQUENCE</scope>
    <source>
        <strain evidence="2">HY135</strain>
    </source>
</reference>
<protein>
    <submittedName>
        <fullName evidence="1">Uncharacterized protein</fullName>
    </submittedName>
</protein>
<comment type="caution">
    <text evidence="1">The sequence shown here is derived from an EMBL/GenBank/DDBJ whole genome shotgun (WGS) entry which is preliminary data.</text>
</comment>
<evidence type="ECO:0000313" key="1">
    <source>
        <dbReference type="EMBL" id="EYB89440.1"/>
    </source>
</evidence>
<sequence>MVLRNCFEASKAYFSQNGTFLSPKFVELSTLSSLGKISEEKSSIRGLDVRDSDYFKDSGGDVKFIRVLGNSSDNWKASFWCYCGCFGAITVASARKYIVCM</sequence>
<keyword evidence="2" id="KW-1185">Reference proteome</keyword>
<organism evidence="1 2">
    <name type="scientific">Ancylostoma ceylanicum</name>
    <dbReference type="NCBI Taxonomy" id="53326"/>
    <lineage>
        <taxon>Eukaryota</taxon>
        <taxon>Metazoa</taxon>
        <taxon>Ecdysozoa</taxon>
        <taxon>Nematoda</taxon>
        <taxon>Chromadorea</taxon>
        <taxon>Rhabditida</taxon>
        <taxon>Rhabditina</taxon>
        <taxon>Rhabditomorpha</taxon>
        <taxon>Strongyloidea</taxon>
        <taxon>Ancylostomatidae</taxon>
        <taxon>Ancylostomatinae</taxon>
        <taxon>Ancylostoma</taxon>
    </lineage>
</organism>
<proteinExistence type="predicted"/>